<dbReference type="Pfam" id="PF00168">
    <property type="entry name" value="C2"/>
    <property type="match status" value="1"/>
</dbReference>
<dbReference type="RefSeq" id="XP_002116508.1">
    <property type="nucleotide sequence ID" value="XM_002116472.1"/>
</dbReference>
<reference evidence="10 11" key="1">
    <citation type="journal article" date="2008" name="Nature">
        <title>The Trichoplax genome and the nature of placozoans.</title>
        <authorList>
            <person name="Srivastava M."/>
            <person name="Begovic E."/>
            <person name="Chapman J."/>
            <person name="Putnam N.H."/>
            <person name="Hellsten U."/>
            <person name="Kawashima T."/>
            <person name="Kuo A."/>
            <person name="Mitros T."/>
            <person name="Salamov A."/>
            <person name="Carpenter M.L."/>
            <person name="Signorovitch A.Y."/>
            <person name="Moreno M.A."/>
            <person name="Kamm K."/>
            <person name="Grimwood J."/>
            <person name="Schmutz J."/>
            <person name="Shapiro H."/>
            <person name="Grigoriev I.V."/>
            <person name="Buss L.W."/>
            <person name="Schierwater B."/>
            <person name="Dellaporta S.L."/>
            <person name="Rokhsar D.S."/>
        </authorList>
    </citation>
    <scope>NUCLEOTIDE SEQUENCE [LARGE SCALE GENOMIC DNA]</scope>
    <source>
        <strain evidence="10 11">Grell-BS-1999</strain>
    </source>
</reference>
<dbReference type="SUPFAM" id="SSF49562">
    <property type="entry name" value="C2 domain (Calcium/lipid-binding domain, CaLB)"/>
    <property type="match status" value="1"/>
</dbReference>
<dbReference type="InterPro" id="IPR014772">
    <property type="entry name" value="Munc13_dom-2"/>
</dbReference>
<dbReference type="InterPro" id="IPR035892">
    <property type="entry name" value="C2_domain_sf"/>
</dbReference>
<keyword evidence="11" id="KW-1185">Reference proteome</keyword>
<evidence type="ECO:0000256" key="4">
    <source>
        <dbReference type="ARBA" id="ARBA00022483"/>
    </source>
</evidence>
<dbReference type="PRINTS" id="PR00360">
    <property type="entry name" value="C2DOMAIN"/>
</dbReference>
<dbReference type="GO" id="GO:0006887">
    <property type="term" value="P:exocytosis"/>
    <property type="evidence" value="ECO:0007669"/>
    <property type="project" value="UniProtKB-KW"/>
</dbReference>
<dbReference type="OMA" id="TYYHPIF"/>
<organism evidence="10 11">
    <name type="scientific">Trichoplax adhaerens</name>
    <name type="common">Trichoplax reptans</name>
    <dbReference type="NCBI Taxonomy" id="10228"/>
    <lineage>
        <taxon>Eukaryota</taxon>
        <taxon>Metazoa</taxon>
        <taxon>Placozoa</taxon>
        <taxon>Uniplacotomia</taxon>
        <taxon>Trichoplacea</taxon>
        <taxon>Trichoplacidae</taxon>
        <taxon>Trichoplax</taxon>
    </lineage>
</organism>
<feature type="domain" description="C2" evidence="7">
    <location>
        <begin position="612"/>
        <end position="737"/>
    </location>
</feature>
<dbReference type="Gene3D" id="1.10.357.50">
    <property type="match status" value="1"/>
</dbReference>
<dbReference type="OrthoDB" id="7976202at2759"/>
<keyword evidence="4" id="KW-0268">Exocytosis</keyword>
<dbReference type="PhylomeDB" id="B3S8D9"/>
<comment type="similarity">
    <text evidence="3">Belongs to the unc-13 family.</text>
</comment>
<dbReference type="eggNOG" id="KOG1328">
    <property type="taxonomic scope" value="Eukaryota"/>
</dbReference>
<dbReference type="AlphaFoldDB" id="B3S8D9"/>
<feature type="domain" description="MHD1" evidence="8">
    <location>
        <begin position="253"/>
        <end position="373"/>
    </location>
</feature>
<keyword evidence="6" id="KW-0967">Endosome</keyword>
<dbReference type="KEGG" id="tad:TRIADDRAFT_60505"/>
<sequence length="788" mass="90842">MKNILKSITVTHEDKYGLIWNCQLSELAKGVLSEVAMHYDIPFRQQAICSILCQCYINDVKPLDYKVLGNELKKVIASLDDFSPDMHEELVIGLEAFVDRSMIFFNHVRDLMPENDTQNLSALPELIGILKLIYSMKKFQQRRKKPNLKIDIQNACKKGTESWYYTQRELIVAKAKTLTKEFQLFRELVQKMYVDLKVSKLFYNKVFSRICDDYFTDCFLIIDKVISEDAKRLFARFDKSEFVTSEKIDQLVSDLYFTLKGLAIYRAHLSESAKSIPLQLDSIHLWSRCLLEVLIRNDFRDTKERITKAVQLEEVVDSNFKFSSSAVDTAGLFNKTCQLWKNIAWPEPDEAFAFVSKIVDNIANAGCFYGNLLDNRLKVAKFYDDVGSFDITEQLCITLNNLDHIRRNLQSLPKDLNFDQAIENLSHHGRDQQDRFRTVLTNILKGADDDLMNKTVIMIDQVGKKMEVDIYKHLQTFSSSPPTVNVNQAISPLLSYLQENSIKLQECLFKDVYHSFNIKIVDVTMKCLYQITLKVGEQKTSLFSFKSDTKSMTMMEVYNRLWDCQQVLKDFFFNGGDGIDLVTIENDHFYVQTVQFLNVAKLDTTRLIGLYFEEKLKAKQEENLGSLAVKLFYDISQHKLSVNGLSDPYVVIDLLPENLFSCSHKETKVCKKTLNPVFEETFTFIIDKALFQTSGTAVLFTVMDQDMISRNDYGGESVILMKDITIIDNRKDANQEEIPELNLKLSMPCISGEIFNLIDDRVDDDPNAKKFIAFRRKACDAAEDARNK</sequence>
<keyword evidence="5" id="KW-0963">Cytoplasm</keyword>
<dbReference type="SMART" id="SM00239">
    <property type="entry name" value="C2"/>
    <property type="match status" value="1"/>
</dbReference>
<evidence type="ECO:0000256" key="3">
    <source>
        <dbReference type="ARBA" id="ARBA00005823"/>
    </source>
</evidence>
<evidence type="ECO:0000313" key="11">
    <source>
        <dbReference type="Proteomes" id="UP000009022"/>
    </source>
</evidence>
<evidence type="ECO:0000256" key="1">
    <source>
        <dbReference type="ARBA" id="ARBA00004496"/>
    </source>
</evidence>
<protein>
    <recommendedName>
        <fullName evidence="12">C2 domain-containing protein</fullName>
    </recommendedName>
</protein>
<evidence type="ECO:0008006" key="12">
    <source>
        <dbReference type="Google" id="ProtNLM"/>
    </source>
</evidence>
<evidence type="ECO:0000259" key="8">
    <source>
        <dbReference type="PROSITE" id="PS51258"/>
    </source>
</evidence>
<evidence type="ECO:0000256" key="2">
    <source>
        <dbReference type="ARBA" id="ARBA00004603"/>
    </source>
</evidence>
<evidence type="ECO:0000256" key="6">
    <source>
        <dbReference type="ARBA" id="ARBA00022753"/>
    </source>
</evidence>
<evidence type="ECO:0000256" key="5">
    <source>
        <dbReference type="ARBA" id="ARBA00022490"/>
    </source>
</evidence>
<proteinExistence type="inferred from homology"/>
<dbReference type="InterPro" id="IPR052095">
    <property type="entry name" value="UNC-13_domain"/>
</dbReference>
<dbReference type="InterPro" id="IPR014770">
    <property type="entry name" value="Munc13_1"/>
</dbReference>
<evidence type="ECO:0000259" key="7">
    <source>
        <dbReference type="PROSITE" id="PS50004"/>
    </source>
</evidence>
<dbReference type="Gene3D" id="2.60.40.150">
    <property type="entry name" value="C2 domain"/>
    <property type="match status" value="1"/>
</dbReference>
<dbReference type="PROSITE" id="PS50004">
    <property type="entry name" value="C2"/>
    <property type="match status" value="1"/>
</dbReference>
<evidence type="ECO:0000313" key="10">
    <source>
        <dbReference type="EMBL" id="EDV20864.1"/>
    </source>
</evidence>
<evidence type="ECO:0000259" key="9">
    <source>
        <dbReference type="PROSITE" id="PS51259"/>
    </source>
</evidence>
<feature type="domain" description="MHD2" evidence="9">
    <location>
        <begin position="487"/>
        <end position="611"/>
    </location>
</feature>
<dbReference type="GO" id="GO:0099503">
    <property type="term" value="C:secretory vesicle"/>
    <property type="evidence" value="ECO:0000318"/>
    <property type="project" value="GO_Central"/>
</dbReference>
<dbReference type="Gene3D" id="1.20.58.1100">
    <property type="match status" value="1"/>
</dbReference>
<dbReference type="PROSITE" id="PS51258">
    <property type="entry name" value="MHD1"/>
    <property type="match status" value="1"/>
</dbReference>
<dbReference type="PANTHER" id="PTHR45999">
    <property type="entry name" value="UNC-13-4A, ISOFORM B"/>
    <property type="match status" value="1"/>
</dbReference>
<dbReference type="CTD" id="6757721"/>
<dbReference type="HOGENOM" id="CLU_003295_2_1_1"/>
<name>B3S8D9_TRIAD</name>
<accession>B3S8D9</accession>
<gene>
    <name evidence="10" type="ORF">TRIADDRAFT_60505</name>
</gene>
<comment type="subcellular location">
    <subcellularLocation>
        <location evidence="1">Cytoplasm</location>
    </subcellularLocation>
    <subcellularLocation>
        <location evidence="2">Late endosome</location>
    </subcellularLocation>
</comment>
<dbReference type="EMBL" id="DS985256">
    <property type="protein sequence ID" value="EDV20864.1"/>
    <property type="molecule type" value="Genomic_DNA"/>
</dbReference>
<dbReference type="InterPro" id="IPR000008">
    <property type="entry name" value="C2_dom"/>
</dbReference>
<dbReference type="PROSITE" id="PS51259">
    <property type="entry name" value="MHD2"/>
    <property type="match status" value="1"/>
</dbReference>
<dbReference type="InParanoid" id="B3S8D9"/>
<dbReference type="FunCoup" id="B3S8D9">
    <property type="interactions" value="361"/>
</dbReference>
<dbReference type="PANTHER" id="PTHR45999:SF4">
    <property type="entry name" value="UNC-13-4A, ISOFORM B"/>
    <property type="match status" value="1"/>
</dbReference>
<dbReference type="GeneID" id="6757721"/>
<dbReference type="GO" id="GO:0005770">
    <property type="term" value="C:late endosome"/>
    <property type="evidence" value="ECO:0007669"/>
    <property type="project" value="UniProtKB-SubCell"/>
</dbReference>
<dbReference type="Proteomes" id="UP000009022">
    <property type="component" value="Unassembled WGS sequence"/>
</dbReference>